<accession>A0ABY4X3M5</accession>
<evidence type="ECO:0000313" key="1">
    <source>
        <dbReference type="EMBL" id="USI71470.1"/>
    </source>
</evidence>
<dbReference type="EMBL" id="CP084930">
    <property type="protein sequence ID" value="USI71470.1"/>
    <property type="molecule type" value="Genomic_DNA"/>
</dbReference>
<dbReference type="Gene3D" id="2.40.10.270">
    <property type="entry name" value="Bacteriophage SPP1 head-tail adaptor protein"/>
    <property type="match status" value="1"/>
</dbReference>
<dbReference type="Proteomes" id="UP001056937">
    <property type="component" value="Chromosome 1"/>
</dbReference>
<reference evidence="1" key="1">
    <citation type="journal article" date="2022" name="Toxins">
        <title>Genomic Analysis of Sphingopyxis sp. USTB-05 for Biodegrading Cyanobacterial Hepatotoxins.</title>
        <authorList>
            <person name="Liu C."/>
            <person name="Xu Q."/>
            <person name="Zhao Z."/>
            <person name="Zhang H."/>
            <person name="Liu X."/>
            <person name="Yin C."/>
            <person name="Liu Y."/>
            <person name="Yan H."/>
        </authorList>
    </citation>
    <scope>NUCLEOTIDE SEQUENCE</scope>
    <source>
        <strain evidence="1">NBD5</strain>
    </source>
</reference>
<dbReference type="InterPro" id="IPR038666">
    <property type="entry name" value="SSP1_head-tail_sf"/>
</dbReference>
<protein>
    <submittedName>
        <fullName evidence="1">Head-tail adaptor protein</fullName>
    </submittedName>
</protein>
<gene>
    <name evidence="1" type="ORF">LHA26_08955</name>
</gene>
<evidence type="ECO:0000313" key="2">
    <source>
        <dbReference type="Proteomes" id="UP001056937"/>
    </source>
</evidence>
<proteinExistence type="predicted"/>
<keyword evidence="2" id="KW-1185">Reference proteome</keyword>
<name>A0ABY4X3M5_9SPHN</name>
<organism evidence="1 2">
    <name type="scientific">Sphingomonas morindae</name>
    <dbReference type="NCBI Taxonomy" id="1541170"/>
    <lineage>
        <taxon>Bacteria</taxon>
        <taxon>Pseudomonadati</taxon>
        <taxon>Pseudomonadota</taxon>
        <taxon>Alphaproteobacteria</taxon>
        <taxon>Sphingomonadales</taxon>
        <taxon>Sphingomonadaceae</taxon>
        <taxon>Sphingomonas</taxon>
    </lineage>
</organism>
<dbReference type="RefSeq" id="WP_252165283.1">
    <property type="nucleotide sequence ID" value="NZ_CP084930.1"/>
</dbReference>
<sequence>MSGLASALRERVRLLMRDETRDALGGAAGLWREGPERWAAVRGDGFSGAGDARFLVTLRASQLVLAAERVRWRGRLYAIWRAQSDPLDPERIVFRVEALRGASRGDEA</sequence>